<comment type="caution">
    <text evidence="3">The sequence shown here is derived from an EMBL/GenBank/DDBJ whole genome shotgun (WGS) entry which is preliminary data.</text>
</comment>
<dbReference type="GO" id="GO:0016747">
    <property type="term" value="F:acyltransferase activity, transferring groups other than amino-acyl groups"/>
    <property type="evidence" value="ECO:0007669"/>
    <property type="project" value="InterPro"/>
</dbReference>
<accession>A0A2U1ZRK2</accession>
<name>A0A2U1ZRK2_9MICO</name>
<gene>
    <name evidence="3" type="ORF">C8046_01730</name>
</gene>
<dbReference type="Proteomes" id="UP000245166">
    <property type="component" value="Unassembled WGS sequence"/>
</dbReference>
<feature type="region of interest" description="Disordered" evidence="1">
    <location>
        <begin position="197"/>
        <end position="226"/>
    </location>
</feature>
<protein>
    <recommendedName>
        <fullName evidence="2">N-acetyltransferase domain-containing protein</fullName>
    </recommendedName>
</protein>
<dbReference type="AlphaFoldDB" id="A0A2U1ZRK2"/>
<dbReference type="InterPro" id="IPR016181">
    <property type="entry name" value="Acyl_CoA_acyltransferase"/>
</dbReference>
<dbReference type="SUPFAM" id="SSF55729">
    <property type="entry name" value="Acyl-CoA N-acyltransferases (Nat)"/>
    <property type="match status" value="1"/>
</dbReference>
<organism evidence="3 4">
    <name type="scientific">Serinibacter arcticus</name>
    <dbReference type="NCBI Taxonomy" id="1655435"/>
    <lineage>
        <taxon>Bacteria</taxon>
        <taxon>Bacillati</taxon>
        <taxon>Actinomycetota</taxon>
        <taxon>Actinomycetes</taxon>
        <taxon>Micrococcales</taxon>
        <taxon>Beutenbergiaceae</taxon>
        <taxon>Serinibacter</taxon>
    </lineage>
</organism>
<evidence type="ECO:0000259" key="2">
    <source>
        <dbReference type="PROSITE" id="PS51186"/>
    </source>
</evidence>
<dbReference type="Gene3D" id="3.40.630.30">
    <property type="match status" value="1"/>
</dbReference>
<keyword evidence="4" id="KW-1185">Reference proteome</keyword>
<dbReference type="EMBL" id="PYHR01000002">
    <property type="protein sequence ID" value="PWD49619.1"/>
    <property type="molecule type" value="Genomic_DNA"/>
</dbReference>
<evidence type="ECO:0000313" key="4">
    <source>
        <dbReference type="Proteomes" id="UP000245166"/>
    </source>
</evidence>
<proteinExistence type="predicted"/>
<dbReference type="PROSITE" id="PS51186">
    <property type="entry name" value="GNAT"/>
    <property type="match status" value="1"/>
</dbReference>
<feature type="domain" description="N-acetyltransferase" evidence="2">
    <location>
        <begin position="1"/>
        <end position="150"/>
    </location>
</feature>
<evidence type="ECO:0000256" key="1">
    <source>
        <dbReference type="SAM" id="MobiDB-lite"/>
    </source>
</evidence>
<dbReference type="CDD" id="cd04301">
    <property type="entry name" value="NAT_SF"/>
    <property type="match status" value="1"/>
</dbReference>
<reference evidence="3 4" key="1">
    <citation type="submission" date="2018-03" db="EMBL/GenBank/DDBJ databases">
        <title>Genome assembly of novel Miniimonas species PCH200.</title>
        <authorList>
            <person name="Thakur V."/>
            <person name="Kumar V."/>
            <person name="Singh D."/>
        </authorList>
    </citation>
    <scope>NUCLEOTIDE SEQUENCE [LARGE SCALE GENOMIC DNA]</scope>
    <source>
        <strain evidence="3 4">PCH200</strain>
    </source>
</reference>
<dbReference type="InterPro" id="IPR000182">
    <property type="entry name" value="GNAT_dom"/>
</dbReference>
<dbReference type="Pfam" id="PF13508">
    <property type="entry name" value="Acetyltransf_7"/>
    <property type="match status" value="1"/>
</dbReference>
<sequence>MLAVILEEAGAEHPLGAPLGVPAPGILLRRLRAFVDNHPGRISVAEVGTSQVGAAISQVYEPGLFSETPWLQVEILYVRPEWRRRGVGRALMADQAVFAASAGTDTIVTLPVSGARSEQRFLSRLGFSAVGSRRTCEVATLHRRLGQDTPRGGLEAIIARRRAMNERVNTPPRGIELPPPEDQDGVAPALFPAAPAVVEPLAPSSRRQVRRAELMRRSASSVTSTR</sequence>
<evidence type="ECO:0000313" key="3">
    <source>
        <dbReference type="EMBL" id="PWD49619.1"/>
    </source>
</evidence>
<dbReference type="OrthoDB" id="5192872at2"/>